<dbReference type="AlphaFoldDB" id="A0A0F8XDX3"/>
<protein>
    <submittedName>
        <fullName evidence="2">Uncharacterized protein</fullName>
    </submittedName>
</protein>
<dbReference type="InterPro" id="IPR006944">
    <property type="entry name" value="Phage/GTA_portal"/>
</dbReference>
<sequence>LSPIAVHAKTLQIAVAADEFARKYFEQGALLSSYIQLTQKTGKPISELKSEFDDFYQGIQNAHQTAVLSHAAEYKTVTLNAKDTQLLEARQWSVLEVARIPRVPPHKLYDLSRATFSNIEQQAIEAVGDGPRVWAERFEEQISADPDLISRGSSIEFNLDALTRGDSAAEVAALHSGIQDGYVSLADARRRRGMPEAPGMDVVYRPANLHVVDLATGEVIIPAGAGLPGSEEKAAGDVSDTDDPDAATAAAAAAAEATESRSKGNGSAPDATVAELAEIVEQG</sequence>
<feature type="non-terminal residue" evidence="2">
    <location>
        <position position="1"/>
    </location>
</feature>
<organism evidence="2">
    <name type="scientific">marine sediment metagenome</name>
    <dbReference type="NCBI Taxonomy" id="412755"/>
    <lineage>
        <taxon>unclassified sequences</taxon>
        <taxon>metagenomes</taxon>
        <taxon>ecological metagenomes</taxon>
    </lineage>
</organism>
<feature type="compositionally biased region" description="Low complexity" evidence="1">
    <location>
        <begin position="246"/>
        <end position="257"/>
    </location>
</feature>
<name>A0A0F8XDX3_9ZZZZ</name>
<feature type="region of interest" description="Disordered" evidence="1">
    <location>
        <begin position="226"/>
        <end position="270"/>
    </location>
</feature>
<dbReference type="Pfam" id="PF04860">
    <property type="entry name" value="Phage_portal"/>
    <property type="match status" value="1"/>
</dbReference>
<accession>A0A0F8XDX3</accession>
<comment type="caution">
    <text evidence="2">The sequence shown here is derived from an EMBL/GenBank/DDBJ whole genome shotgun (WGS) entry which is preliminary data.</text>
</comment>
<reference evidence="2" key="1">
    <citation type="journal article" date="2015" name="Nature">
        <title>Complex archaea that bridge the gap between prokaryotes and eukaryotes.</title>
        <authorList>
            <person name="Spang A."/>
            <person name="Saw J.H."/>
            <person name="Jorgensen S.L."/>
            <person name="Zaremba-Niedzwiedzka K."/>
            <person name="Martijn J."/>
            <person name="Lind A.E."/>
            <person name="van Eijk R."/>
            <person name="Schleper C."/>
            <person name="Guy L."/>
            <person name="Ettema T.J."/>
        </authorList>
    </citation>
    <scope>NUCLEOTIDE SEQUENCE</scope>
</reference>
<proteinExistence type="predicted"/>
<dbReference type="EMBL" id="LAZR01059643">
    <property type="protein sequence ID" value="KKK67382.1"/>
    <property type="molecule type" value="Genomic_DNA"/>
</dbReference>
<evidence type="ECO:0000313" key="2">
    <source>
        <dbReference type="EMBL" id="KKK67382.1"/>
    </source>
</evidence>
<evidence type="ECO:0000256" key="1">
    <source>
        <dbReference type="SAM" id="MobiDB-lite"/>
    </source>
</evidence>
<gene>
    <name evidence="2" type="ORF">LCGC14_2954640</name>
</gene>